<dbReference type="InterPro" id="IPR017731">
    <property type="entry name" value="TssM1-like"/>
</dbReference>
<evidence type="ECO:0000259" key="4">
    <source>
        <dbReference type="Pfam" id="PF14331"/>
    </source>
</evidence>
<dbReference type="PANTHER" id="PTHR36153:SF1">
    <property type="entry name" value="TYPE VI SECRETION SYSTEM COMPONENT TSSM1"/>
    <property type="match status" value="1"/>
</dbReference>
<organism evidence="5 6">
    <name type="scientific">Pseudomonas brassicacearum subsp. neoaurantiaca</name>
    <dbReference type="NCBI Taxonomy" id="494916"/>
    <lineage>
        <taxon>Bacteria</taxon>
        <taxon>Pseudomonadati</taxon>
        <taxon>Pseudomonadota</taxon>
        <taxon>Gammaproteobacteria</taxon>
        <taxon>Pseudomonadales</taxon>
        <taxon>Pseudomonadaceae</taxon>
        <taxon>Pseudomonas</taxon>
    </lineage>
</organism>
<feature type="domain" description="Type VI secretion system IcmF C-terminal" evidence="2">
    <location>
        <begin position="1026"/>
        <end position="1132"/>
    </location>
</feature>
<dbReference type="Proteomes" id="UP000572407">
    <property type="component" value="Unassembled WGS sequence"/>
</dbReference>
<name>A0A7V8RLG2_9PSED</name>
<evidence type="ECO:0000259" key="3">
    <source>
        <dbReference type="Pfam" id="PF06761"/>
    </source>
</evidence>
<feature type="domain" description="Type VI secretion system component TssM1 N-terminal" evidence="4">
    <location>
        <begin position="195"/>
        <end position="432"/>
    </location>
</feature>
<sequence>MKSLFRKVGAGLRQTWVWTLSCALCTAGLVWFFGPLLAIDDHKFWASPTARLLTISLLLLAWGLGMVFFNERSGKIKSPSQPDPDPSRTLGQARVDDERREIRSRFKRAQRTFPSVYPGGGKRSLEDLPWYLLIGPTASGKTSLLERSGLEFAFDGVERKPLLDRTGTRDCDWYCSEQAVLMDTAGRYLTQTDKQVDGSAWSVLLDLLRRDRRGRPLNGVLVAVPAEVLLQGCEEDVIDLAGQIRSRVQEIQRQLRANVPIYLVLSKADTIPGFNEFFDSLTREEADQVLGASFSGAQRGCDMAMLRGEFEALLQRLNSQLLLRLHQERDSECRGLVLDFPQQLAQLGPHLCLLFELAFRGEACPLRGFYLTSAAASSRLAGGQASQPRETGNGQFIHHLFTRVIFPEADLAGPDQRERSRIDWRRHAIYLGALTTLGLFGGLWANGYRANHERLEHLRTLAQRWDLHRPALGANYDPVGMLESLDIRFKATEVFPPAKAVPLYERIGLYQGEAASSAVLGAYERELKTQLLPQVAQMLEEHIHGRLSERENLLDSLRAYLMLAQPERRDHPWLMDWVTREWSLRYPGNEAVQNGLKDHFERLLEQPFVLEINQPLVAQARDALRSESQATVVYRMLREQASHLPRYSLDQYLGPQGTLLVGTDRVIPGFYTRQGYEQHFSTQGTRLISGLLRDNWVLGEGASLSGKDMRQLLVELEQFYFRDYADHWSEAIGRVTLQTTHNAGEMADLLAGLTSAQSPVLRLLVQVREHTRIQGLVEPVDKPVQTPGNSDSTVTQLVSAAVQRVDSLATSLPDSGQKSLRRRFEPLHRLLEPDNSPSVDLTLALQALEDTHAQLAPLARASDPEQAAFELAKRRMGGQRDALSNLRSASTRLPRPFEGWFNGLADDGWRIVLSDSYRHLNQRYQGELYGFYRKAIGKRYPFSAHSASDVAINDFREFFKDQGIVDRFFESYMRPFVSGTPGNYRLRSFDGQSLPMSRTYLDQMAAAHTIRQGFFIDNPAEPQIQFKLEPYTLDPAVSRSEFRFGDKTLEYRHGPIQPLAFTWPTDAQGGRTSLLLDRMAGGRGVGIEKNTGPWSLFRLFDLMQAEYLAGRDVRVLKADLGGLRANFLLTSQRTPNPFDMTVLRTFRMPAQL</sequence>
<feature type="domain" description="IcmF-related" evidence="3">
    <location>
        <begin position="486"/>
        <end position="772"/>
    </location>
</feature>
<dbReference type="Pfam" id="PF14331">
    <property type="entry name" value="IcmF-related_N"/>
    <property type="match status" value="1"/>
</dbReference>
<keyword evidence="1" id="KW-1133">Transmembrane helix</keyword>
<evidence type="ECO:0000313" key="6">
    <source>
        <dbReference type="Proteomes" id="UP000572407"/>
    </source>
</evidence>
<dbReference type="InterPro" id="IPR025743">
    <property type="entry name" value="TssM1_N"/>
</dbReference>
<dbReference type="InterPro" id="IPR053156">
    <property type="entry name" value="T6SS_TssM-like"/>
</dbReference>
<keyword evidence="1" id="KW-0812">Transmembrane</keyword>
<dbReference type="Pfam" id="PF06744">
    <property type="entry name" value="IcmF_C"/>
    <property type="match status" value="1"/>
</dbReference>
<dbReference type="AlphaFoldDB" id="A0A7V8RLG2"/>
<gene>
    <name evidence="5" type="primary">tssM</name>
    <name evidence="5" type="ORF">FHK92_12885</name>
</gene>
<dbReference type="CDD" id="cd00882">
    <property type="entry name" value="Ras_like_GTPase"/>
    <property type="match status" value="1"/>
</dbReference>
<comment type="caution">
    <text evidence="5">The sequence shown here is derived from an EMBL/GenBank/DDBJ whole genome shotgun (WGS) entry which is preliminary data.</text>
</comment>
<proteinExistence type="predicted"/>
<evidence type="ECO:0000259" key="2">
    <source>
        <dbReference type="Pfam" id="PF06744"/>
    </source>
</evidence>
<feature type="transmembrane region" description="Helical" evidence="1">
    <location>
        <begin position="16"/>
        <end position="38"/>
    </location>
</feature>
<evidence type="ECO:0000256" key="1">
    <source>
        <dbReference type="SAM" id="Phobius"/>
    </source>
</evidence>
<feature type="transmembrane region" description="Helical" evidence="1">
    <location>
        <begin position="50"/>
        <end position="69"/>
    </location>
</feature>
<protein>
    <submittedName>
        <fullName evidence="5">Type VI secretion system membrane subunit TssM</fullName>
    </submittedName>
</protein>
<dbReference type="EMBL" id="VDLV01000014">
    <property type="protein sequence ID" value="MBA1378703.1"/>
    <property type="molecule type" value="Genomic_DNA"/>
</dbReference>
<keyword evidence="1" id="KW-0472">Membrane</keyword>
<dbReference type="NCBIfam" id="TIGR03348">
    <property type="entry name" value="VI_IcmF"/>
    <property type="match status" value="1"/>
</dbReference>
<dbReference type="Pfam" id="PF06761">
    <property type="entry name" value="IcmF-related"/>
    <property type="match status" value="1"/>
</dbReference>
<dbReference type="InterPro" id="IPR010623">
    <property type="entry name" value="IcmF_C"/>
</dbReference>
<accession>A0A7V8RLG2</accession>
<dbReference type="InterPro" id="IPR027417">
    <property type="entry name" value="P-loop_NTPase"/>
</dbReference>
<evidence type="ECO:0000313" key="5">
    <source>
        <dbReference type="EMBL" id="MBA1378703.1"/>
    </source>
</evidence>
<reference evidence="5 6" key="1">
    <citation type="submission" date="2019-06" db="EMBL/GenBank/DDBJ databases">
        <title>Analysis of the biodiversity of Brassica napus bacterial endophytes for the selection of potential efficient biofertilizers for rapeseed crops.</title>
        <authorList>
            <person name="Jimenez-Gomez A."/>
            <person name="Saati-Santamaria Z."/>
            <person name="Menendez E."/>
            <person name="Rivas R."/>
            <person name="Mateos P.F."/>
            <person name="Velazquez E."/>
            <person name="Garcia-Fraile P."/>
        </authorList>
    </citation>
    <scope>NUCLEOTIDE SEQUENCE [LARGE SCALE GENOMIC DNA]</scope>
    <source>
        <strain evidence="5 6">CDVBN10</strain>
    </source>
</reference>
<dbReference type="InterPro" id="IPR009612">
    <property type="entry name" value="IcmF-rel"/>
</dbReference>
<dbReference type="RefSeq" id="WP_181288328.1">
    <property type="nucleotide sequence ID" value="NZ_VDLV01000014.1"/>
</dbReference>
<dbReference type="PANTHER" id="PTHR36153">
    <property type="entry name" value="INNER MEMBRANE PROTEIN-RELATED"/>
    <property type="match status" value="1"/>
</dbReference>
<dbReference type="SUPFAM" id="SSF52540">
    <property type="entry name" value="P-loop containing nucleoside triphosphate hydrolases"/>
    <property type="match status" value="1"/>
</dbReference>